<dbReference type="RefSeq" id="WP_057946335.1">
    <property type="nucleotide sequence ID" value="NZ_CP067396.1"/>
</dbReference>
<dbReference type="OrthoDB" id="6053579at2"/>
<dbReference type="PROSITE" id="PS00041">
    <property type="entry name" value="HTH_ARAC_FAMILY_1"/>
    <property type="match status" value="1"/>
</dbReference>
<reference evidence="1 2" key="1">
    <citation type="submission" date="2015-11" db="EMBL/GenBank/DDBJ databases">
        <title>Genome sequences of Lysobacter enzymogenes strain C3 and Lysobacter antibioticus ATCC 29479.</title>
        <authorList>
            <person name="Kobayashi D.Y."/>
        </authorList>
    </citation>
    <scope>NUCLEOTIDE SEQUENCE [LARGE SCALE GENOMIC DNA]</scope>
    <source>
        <strain evidence="1 2">C3</strain>
    </source>
</reference>
<gene>
    <name evidence="1" type="ORF">GLE_0838</name>
</gene>
<dbReference type="InterPro" id="IPR018062">
    <property type="entry name" value="HTH_AraC-typ_CS"/>
</dbReference>
<organism evidence="1 2">
    <name type="scientific">Lysobacter enzymogenes</name>
    <dbReference type="NCBI Taxonomy" id="69"/>
    <lineage>
        <taxon>Bacteria</taxon>
        <taxon>Pseudomonadati</taxon>
        <taxon>Pseudomonadota</taxon>
        <taxon>Gammaproteobacteria</taxon>
        <taxon>Lysobacterales</taxon>
        <taxon>Lysobacteraceae</taxon>
        <taxon>Lysobacter</taxon>
    </lineage>
</organism>
<dbReference type="SUPFAM" id="SSF46689">
    <property type="entry name" value="Homeodomain-like"/>
    <property type="match status" value="2"/>
</dbReference>
<dbReference type="AlphaFoldDB" id="A0A0S2DCE7"/>
<dbReference type="Pfam" id="PF12833">
    <property type="entry name" value="HTH_18"/>
    <property type="match status" value="1"/>
</dbReference>
<dbReference type="SMART" id="SM00342">
    <property type="entry name" value="HTH_ARAC"/>
    <property type="match status" value="1"/>
</dbReference>
<proteinExistence type="predicted"/>
<dbReference type="InterPro" id="IPR009057">
    <property type="entry name" value="Homeodomain-like_sf"/>
</dbReference>
<dbReference type="Proteomes" id="UP000061569">
    <property type="component" value="Chromosome"/>
</dbReference>
<dbReference type="PATRIC" id="fig|69.6.peg.827"/>
<accession>A0A0S2DCE7</accession>
<dbReference type="Gene3D" id="1.10.10.60">
    <property type="entry name" value="Homeodomain-like"/>
    <property type="match status" value="2"/>
</dbReference>
<dbReference type="STRING" id="69.GLE_0838"/>
<dbReference type="InterPro" id="IPR018060">
    <property type="entry name" value="HTH_AraC"/>
</dbReference>
<dbReference type="PROSITE" id="PS01124">
    <property type="entry name" value="HTH_ARAC_FAMILY_2"/>
    <property type="match status" value="1"/>
</dbReference>
<dbReference type="KEGG" id="lez:GLE_0838"/>
<evidence type="ECO:0000313" key="2">
    <source>
        <dbReference type="Proteomes" id="UP000061569"/>
    </source>
</evidence>
<name>A0A0S2DCE7_LYSEN</name>
<dbReference type="InterPro" id="IPR050204">
    <property type="entry name" value="AraC_XylS_family_regulators"/>
</dbReference>
<dbReference type="PANTHER" id="PTHR46796">
    <property type="entry name" value="HTH-TYPE TRANSCRIPTIONAL ACTIVATOR RHAS-RELATED"/>
    <property type="match status" value="1"/>
</dbReference>
<dbReference type="PANTHER" id="PTHR46796:SF7">
    <property type="entry name" value="ARAC FAMILY TRANSCRIPTIONAL REGULATOR"/>
    <property type="match status" value="1"/>
</dbReference>
<dbReference type="GO" id="GO:0043565">
    <property type="term" value="F:sequence-specific DNA binding"/>
    <property type="evidence" value="ECO:0007669"/>
    <property type="project" value="InterPro"/>
</dbReference>
<dbReference type="GO" id="GO:0003700">
    <property type="term" value="F:DNA-binding transcription factor activity"/>
    <property type="evidence" value="ECO:0007669"/>
    <property type="project" value="InterPro"/>
</dbReference>
<protein>
    <submittedName>
        <fullName evidence="1">Transcriptional regulator, AraC family</fullName>
    </submittedName>
</protein>
<dbReference type="EMBL" id="CP013140">
    <property type="protein sequence ID" value="ALN56196.1"/>
    <property type="molecule type" value="Genomic_DNA"/>
</dbReference>
<evidence type="ECO:0000313" key="1">
    <source>
        <dbReference type="EMBL" id="ALN56196.1"/>
    </source>
</evidence>
<sequence>MEQALWADRGQLLQLDAQDHSAQASCVGVSRLGSAQLSGTHFSIWVQLRGSSWVEAKEGKFRLKRGDWIAFERDSKPVLQADRYGVCIGLNLTPDAIKAMARLADSTLYAGRGRMNRHDARIALRLWRQAHARNGEADTGFDLNALRPILLHLAGVQRELTARIQRCPGRSRSRKRQVFGRLQRARLYLEGNCDRVVRISELAELTSFSSWYFSKTFHSLYEESPQAASARMRLEHAADLLKNTSMMIGEVAAASGFDNCCSFARAFRARFGTSATRYRSAAAAAKAEAARAAVVSAVPLRKLAMAS</sequence>